<organism evidence="2 3">
    <name type="scientific">Psychromonas aquatilis</name>
    <dbReference type="NCBI Taxonomy" id="2005072"/>
    <lineage>
        <taxon>Bacteria</taxon>
        <taxon>Pseudomonadati</taxon>
        <taxon>Pseudomonadota</taxon>
        <taxon>Gammaproteobacteria</taxon>
        <taxon>Alteromonadales</taxon>
        <taxon>Psychromonadaceae</taxon>
        <taxon>Psychromonas</taxon>
    </lineage>
</organism>
<proteinExistence type="predicted"/>
<comment type="caution">
    <text evidence="2">The sequence shown here is derived from an EMBL/GenBank/DDBJ whole genome shotgun (WGS) entry which is preliminary data.</text>
</comment>
<protein>
    <submittedName>
        <fullName evidence="2">Uncharacterized protein</fullName>
    </submittedName>
</protein>
<accession>A0ABU9GRT8</accession>
<gene>
    <name evidence="2" type="ORF">V6256_10535</name>
</gene>
<dbReference type="Proteomes" id="UP001369082">
    <property type="component" value="Unassembled WGS sequence"/>
</dbReference>
<name>A0ABU9GRT8_9GAMM</name>
<feature type="signal peptide" evidence="1">
    <location>
        <begin position="1"/>
        <end position="25"/>
    </location>
</feature>
<reference evidence="2 3" key="1">
    <citation type="submission" date="2024-02" db="EMBL/GenBank/DDBJ databases">
        <title>Bacteria isolated from the canopy kelp, Nereocystis luetkeana.</title>
        <authorList>
            <person name="Pfister C.A."/>
            <person name="Younker I.T."/>
            <person name="Light S.H."/>
        </authorList>
    </citation>
    <scope>NUCLEOTIDE SEQUENCE [LARGE SCALE GENOMIC DNA]</scope>
    <source>
        <strain evidence="2 3">TI.1.05</strain>
    </source>
</reference>
<keyword evidence="1" id="KW-0732">Signal</keyword>
<keyword evidence="3" id="KW-1185">Reference proteome</keyword>
<sequence>MFTLNLLKKGLITATLLVASSSAFAHYPLMQCWSVGDKIECEAGYSDGSKAVDYDVSMYDYDDNLIAKETTDKRSIATFEKMVDEYYLVFDSGHEYPVEVDGVEITEK</sequence>
<dbReference type="EMBL" id="JBAKAZ010000038">
    <property type="protein sequence ID" value="MEL0630039.1"/>
    <property type="molecule type" value="Genomic_DNA"/>
</dbReference>
<evidence type="ECO:0000313" key="2">
    <source>
        <dbReference type="EMBL" id="MEL0630039.1"/>
    </source>
</evidence>
<feature type="chain" id="PRO_5045177180" evidence="1">
    <location>
        <begin position="26"/>
        <end position="108"/>
    </location>
</feature>
<evidence type="ECO:0000256" key="1">
    <source>
        <dbReference type="SAM" id="SignalP"/>
    </source>
</evidence>
<dbReference type="RefSeq" id="WP_341598169.1">
    <property type="nucleotide sequence ID" value="NZ_JBAKAZ010000038.1"/>
</dbReference>
<evidence type="ECO:0000313" key="3">
    <source>
        <dbReference type="Proteomes" id="UP001369082"/>
    </source>
</evidence>